<evidence type="ECO:0000256" key="7">
    <source>
        <dbReference type="ARBA" id="ARBA00034817"/>
    </source>
</evidence>
<dbReference type="KEGG" id="vg:18158398"/>
<keyword evidence="4 8" id="KW-1035">Host cytoplasm</keyword>
<name>U3UBG8_9POXV</name>
<comment type="subcellular location">
    <subcellularLocation>
        <location evidence="8">Host cytoplasm</location>
    </subcellularLocation>
    <text evidence="8">Localizes in cytoplasmic virus factories, where it is associated with viral DNA.</text>
</comment>
<comment type="function">
    <text evidence="5">Plays an essential role in viral DNA replication. Binds to ssDNA with high affinity and localizes to cytoplasmic factories where nascent viral genomes accumulate. May disrupt loops, hairpins and other secondary structures present on ssDNA to reduce and eliminate pausing of viral DNA polymerase at specific sites during elongation.</text>
</comment>
<evidence type="ECO:0000256" key="8">
    <source>
        <dbReference type="PIRNR" id="PIRNR003767"/>
    </source>
</evidence>
<reference evidence="10 11" key="1">
    <citation type="submission" date="2011-10" db="EMBL/GenBank/DDBJ databases">
        <authorList>
            <person name="Darby A."/>
        </authorList>
    </citation>
    <scope>NUCLEOTIDE SEQUENCE [LARGE SCALE GENOMIC DNA]</scope>
    <source>
        <strain evidence="10">Red squirrel UK</strain>
    </source>
</reference>
<evidence type="ECO:0000256" key="3">
    <source>
        <dbReference type="ARBA" id="ARBA00023125"/>
    </source>
</evidence>
<evidence type="ECO:0000256" key="9">
    <source>
        <dbReference type="SAM" id="MobiDB-lite"/>
    </source>
</evidence>
<dbReference type="EMBL" id="HE601899">
    <property type="protein sequence ID" value="CCD83221.1"/>
    <property type="molecule type" value="Genomic_DNA"/>
</dbReference>
<keyword evidence="2 8" id="KW-0226">DNA condensation</keyword>
<keyword evidence="3 8" id="KW-0238">DNA-binding</keyword>
<evidence type="ECO:0000313" key="10">
    <source>
        <dbReference type="EMBL" id="CCD83221.1"/>
    </source>
</evidence>
<proteinExistence type="inferred from homology"/>
<evidence type="ECO:0000256" key="1">
    <source>
        <dbReference type="ARBA" id="ARBA00022518"/>
    </source>
</evidence>
<protein>
    <recommendedName>
        <fullName evidence="7 8">Protein OPG079</fullName>
    </recommendedName>
</protein>
<keyword evidence="1" id="KW-0244">Early protein</keyword>
<evidence type="ECO:0000313" key="11">
    <source>
        <dbReference type="Proteomes" id="UP000144311"/>
    </source>
</evidence>
<feature type="region of interest" description="Disordered" evidence="9">
    <location>
        <begin position="1"/>
        <end position="27"/>
    </location>
</feature>
<dbReference type="Proteomes" id="UP000144311">
    <property type="component" value="Segment"/>
</dbReference>
<dbReference type="Pfam" id="PF04661">
    <property type="entry name" value="Pox_I3"/>
    <property type="match status" value="1"/>
</dbReference>
<dbReference type="InterPro" id="IPR006754">
    <property type="entry name" value="Poxvirus_I3_ssDNA-bd"/>
</dbReference>
<dbReference type="GO" id="GO:0030430">
    <property type="term" value="C:host cell cytoplasm"/>
    <property type="evidence" value="ECO:0007669"/>
    <property type="project" value="UniProtKB-SubCell"/>
</dbReference>
<dbReference type="GeneID" id="18158398"/>
<accession>U3UBG8</accession>
<dbReference type="PIRSF" id="PIRSF003767">
    <property type="entry name" value="VAC_I3L"/>
    <property type="match status" value="1"/>
</dbReference>
<organism evidence="10 11">
    <name type="scientific">Squirrelpox virus</name>
    <dbReference type="NCBI Taxonomy" id="240426"/>
    <lineage>
        <taxon>Viruses</taxon>
        <taxon>Varidnaviria</taxon>
        <taxon>Bamfordvirae</taxon>
        <taxon>Nucleocytoviricota</taxon>
        <taxon>Pokkesviricetes</taxon>
        <taxon>Chitovirales</taxon>
        <taxon>Poxviridae</taxon>
        <taxon>Chordopoxvirinae</taxon>
        <taxon>Sciuripoxvirus</taxon>
        <taxon>Sciuripoxvirus squirrelpox</taxon>
    </lineage>
</organism>
<dbReference type="GO" id="GO:0030261">
    <property type="term" value="P:chromosome condensation"/>
    <property type="evidence" value="ECO:0007669"/>
    <property type="project" value="UniProtKB-UniRule"/>
</dbReference>
<evidence type="ECO:0000256" key="6">
    <source>
        <dbReference type="ARBA" id="ARBA00034757"/>
    </source>
</evidence>
<dbReference type="GO" id="GO:0003697">
    <property type="term" value="F:single-stranded DNA binding"/>
    <property type="evidence" value="ECO:0007669"/>
    <property type="project" value="UniProtKB-UniRule"/>
</dbReference>
<comment type="similarity">
    <text evidence="6 8">Belongs to the orthopoxvirus OPG079 family.</text>
</comment>
<dbReference type="OrthoDB" id="8815at10239"/>
<comment type="subunit">
    <text evidence="8">Homoomultimer. Interacts with the small subunit of ribonucleotide reductase.</text>
</comment>
<keyword evidence="11" id="KW-1185">Reference proteome</keyword>
<evidence type="ECO:0000256" key="4">
    <source>
        <dbReference type="ARBA" id="ARBA00023200"/>
    </source>
</evidence>
<dbReference type="RefSeq" id="YP_008658463.1">
    <property type="nucleotide sequence ID" value="NC_022563.1"/>
</dbReference>
<evidence type="ECO:0000256" key="2">
    <source>
        <dbReference type="ARBA" id="ARBA00023067"/>
    </source>
</evidence>
<reference evidence="10 11" key="2">
    <citation type="submission" date="2013-10" db="EMBL/GenBank/DDBJ databases">
        <title>The genome of epidemic Squirrel Poxvirus reveals novel virulence genes.</title>
        <authorList>
            <person name="Darby A.C."/>
            <person name="McInnes C.J."/>
            <person name="Kjaer K.H."/>
            <person name="Wood A.R."/>
            <person name="Hughes M."/>
            <person name="Martensen P.M."/>
            <person name="Radford A.D."/>
            <person name="Hall N."/>
            <person name="Chantrey J."/>
        </authorList>
    </citation>
    <scope>NUCLEOTIDE SEQUENCE [LARGE SCALE GENOMIC DNA]</scope>
    <source>
        <strain evidence="10">Red squirrel UK</strain>
    </source>
</reference>
<evidence type="ECO:0000256" key="5">
    <source>
        <dbReference type="ARBA" id="ARBA00034682"/>
    </source>
</evidence>
<gene>
    <name evidence="10" type="primary">I3L</name>
    <name evidence="10" type="ORF">SQPV_0380</name>
</gene>
<sequence length="285" mass="30968">MRKAVSNGKAPAARKPAMASGDQAGDKVRHNCTSVVEHARSISKSNEKCVECVTLTQSQFPSCSNINVTLVPRLAQNLISPLIIVEGETKVFRNKSGDAFNKRGGGDEPSYFIRSRLTSASPMLYQLLEAVYSNIRARIRIPQTLANLDVDAMEERTLRDGFLYLNKMQSAMLELTEAAGPARVMPLQPCLEALTTRDVQMARLVLAPTVLYRSAGDLKISFTLKKLIMARECSVKVVGLDGENVDMVMSDTRDEDVGRGLGVIGATGDDAAGDEEGDEVALFNL</sequence>